<dbReference type="EMBL" id="MN740249">
    <property type="protein sequence ID" value="QHT95972.1"/>
    <property type="molecule type" value="Genomic_DNA"/>
</dbReference>
<reference evidence="1" key="1">
    <citation type="journal article" date="2020" name="Nature">
        <title>Giant virus diversity and host interactions through global metagenomics.</title>
        <authorList>
            <person name="Schulz F."/>
            <person name="Roux S."/>
            <person name="Paez-Espino D."/>
            <person name="Jungbluth S."/>
            <person name="Walsh D.A."/>
            <person name="Denef V.J."/>
            <person name="McMahon K.D."/>
            <person name="Konstantinidis K.T."/>
            <person name="Eloe-Fadrosh E.A."/>
            <person name="Kyrpides N.C."/>
            <person name="Woyke T."/>
        </authorList>
    </citation>
    <scope>NUCLEOTIDE SEQUENCE</scope>
    <source>
        <strain evidence="1">GVMAG-M-3300024301-20</strain>
    </source>
</reference>
<dbReference type="AlphaFoldDB" id="A0A6C0ISH6"/>
<evidence type="ECO:0000313" key="1">
    <source>
        <dbReference type="EMBL" id="QHT95972.1"/>
    </source>
</evidence>
<accession>A0A6C0ISH6</accession>
<organism evidence="1">
    <name type="scientific">viral metagenome</name>
    <dbReference type="NCBI Taxonomy" id="1070528"/>
    <lineage>
        <taxon>unclassified sequences</taxon>
        <taxon>metagenomes</taxon>
        <taxon>organismal metagenomes</taxon>
    </lineage>
</organism>
<protein>
    <submittedName>
        <fullName evidence="1">Uncharacterized protein</fullName>
    </submittedName>
</protein>
<name>A0A6C0ISH6_9ZZZZ</name>
<sequence length="581" mass="65515">MDYNVDNYTVSELLAILDLDDPTEQQITDTTNKYINKFMSENQSELTSFFQNIQTKLLQYFTNLVNNNSNGDLEYTPDYSQNTEWWQNEALEQKNNDVQKNKVTDRIQKVDIYDNNHLPMKRQQLGVNNGIDLHVAQDSLNPNLENITTRFVNLDSQFRQASGGTETNSTDYTLDLSDPLTNVLNLRLYAIQIPYTWYTFDYAYGNTCFWLTNSGNSFRVSIEPGNYSASAFCQALNNAFTSLVNYSEFGWIQPFIYVGAIVPTPPIVTYTSNNYKINVNLTDWQDPAGNNINGIIQGTDVFVDTDPYFTFFDFSGAKSCYQSGSSPCSQVQTFNQTLGWAMGFRTPLQPVYKSPGNTPSSVMNLQGSKYFILVLDDYNQNHINNGLVSITQISNKLDLPNYYNMSQPYICTPTINPNNINNINNLDITILGNLSGLSPETLAALGISNPDNLYNSLGDKIDYGTGNVPQVVPSAPRTLTQAQIYTVNEIIKNRNKTISFRAKAPTVSDTFALIPIKYGSMNTGDIYTDFSGQLQDNRRIYFGPVNIERIHLKLLDDKGNPVDLHGGDWSITLLSETLYQY</sequence>
<proteinExistence type="predicted"/>